<reference evidence="4" key="1">
    <citation type="submission" date="2017-05" db="UniProtKB">
        <authorList>
            <consortium name="EnsemblMetazoa"/>
        </authorList>
    </citation>
    <scope>IDENTIFICATION</scope>
</reference>
<dbReference type="InParanoid" id="A0A1X7SY28"/>
<evidence type="ECO:0000313" key="4">
    <source>
        <dbReference type="EnsemblMetazoa" id="Aqu2.1.06988_001"/>
    </source>
</evidence>
<feature type="domain" description="HIRAN" evidence="3">
    <location>
        <begin position="26"/>
        <end position="73"/>
    </location>
</feature>
<dbReference type="GO" id="GO:0016818">
    <property type="term" value="F:hydrolase activity, acting on acid anhydrides, in phosphorus-containing anhydrides"/>
    <property type="evidence" value="ECO:0007669"/>
    <property type="project" value="InterPro"/>
</dbReference>
<dbReference type="Pfam" id="PF08797">
    <property type="entry name" value="HIRAN"/>
    <property type="match status" value="1"/>
</dbReference>
<dbReference type="InterPro" id="IPR014905">
    <property type="entry name" value="HIRAN"/>
</dbReference>
<accession>A0A1X7SY28</accession>
<protein>
    <recommendedName>
        <fullName evidence="3">HIRAN domain-containing protein</fullName>
    </recommendedName>
</protein>
<sequence length="115" mass="12851">MPQFTIASVVRGHHVFKSIWTPYIDEVLQLEVEDNNPHDQNAVVIKKDDTIVGRVPKEFSKVINNFISSGGIVDCKITGKRKLGKGLEVPCTYVCNGSKEKIAMLRKSIAKIKQL</sequence>
<dbReference type="GO" id="GO:0008270">
    <property type="term" value="F:zinc ion binding"/>
    <property type="evidence" value="ECO:0007669"/>
    <property type="project" value="InterPro"/>
</dbReference>
<name>A0A1X7SY28_AMPQE</name>
<dbReference type="AlphaFoldDB" id="A0A1X7SY28"/>
<keyword evidence="2" id="KW-0378">Hydrolase</keyword>
<evidence type="ECO:0000256" key="2">
    <source>
        <dbReference type="ARBA" id="ARBA00022801"/>
    </source>
</evidence>
<organism evidence="4">
    <name type="scientific">Amphimedon queenslandica</name>
    <name type="common">Sponge</name>
    <dbReference type="NCBI Taxonomy" id="400682"/>
    <lineage>
        <taxon>Eukaryota</taxon>
        <taxon>Metazoa</taxon>
        <taxon>Porifera</taxon>
        <taxon>Demospongiae</taxon>
        <taxon>Heteroscleromorpha</taxon>
        <taxon>Haplosclerida</taxon>
        <taxon>Niphatidae</taxon>
        <taxon>Amphimedon</taxon>
    </lineage>
</organism>
<keyword evidence="1" id="KW-0479">Metal-binding</keyword>
<evidence type="ECO:0000259" key="3">
    <source>
        <dbReference type="Pfam" id="PF08797"/>
    </source>
</evidence>
<evidence type="ECO:0000256" key="1">
    <source>
        <dbReference type="ARBA" id="ARBA00022723"/>
    </source>
</evidence>
<dbReference type="GO" id="GO:0003676">
    <property type="term" value="F:nucleic acid binding"/>
    <property type="evidence" value="ECO:0007669"/>
    <property type="project" value="InterPro"/>
</dbReference>
<dbReference type="Gene3D" id="3.30.70.2330">
    <property type="match status" value="1"/>
</dbReference>
<dbReference type="EnsemblMetazoa" id="Aqu2.1.06988_001">
    <property type="protein sequence ID" value="Aqu2.1.06988_001"/>
    <property type="gene ID" value="Aqu2.1.06988"/>
</dbReference>
<proteinExistence type="predicted"/>